<dbReference type="InterPro" id="IPR043129">
    <property type="entry name" value="ATPase_NBD"/>
</dbReference>
<evidence type="ECO:0000256" key="2">
    <source>
        <dbReference type="ARBA" id="ARBA00022741"/>
    </source>
</evidence>
<evidence type="ECO:0000256" key="3">
    <source>
        <dbReference type="ARBA" id="ARBA00022840"/>
    </source>
</evidence>
<protein>
    <submittedName>
        <fullName evidence="7">Hsp70 family protein</fullName>
    </submittedName>
</protein>
<comment type="similarity">
    <text evidence="1">Belongs to the heat shock protein 70 family.</text>
</comment>
<dbReference type="RefSeq" id="WP_203382034.1">
    <property type="nucleotide sequence ID" value="NZ_JAENHP010000022.1"/>
</dbReference>
<dbReference type="PANTHER" id="PTHR19375">
    <property type="entry name" value="HEAT SHOCK PROTEIN 70KDA"/>
    <property type="match status" value="1"/>
</dbReference>
<dbReference type="PRINTS" id="PR00301">
    <property type="entry name" value="HEATSHOCK70"/>
</dbReference>
<dbReference type="PROSITE" id="PS00329">
    <property type="entry name" value="HSP70_2"/>
    <property type="match status" value="1"/>
</dbReference>
<dbReference type="Proteomes" id="UP000632138">
    <property type="component" value="Unassembled WGS sequence"/>
</dbReference>
<feature type="region of interest" description="Disordered" evidence="6">
    <location>
        <begin position="390"/>
        <end position="412"/>
    </location>
</feature>
<evidence type="ECO:0000256" key="1">
    <source>
        <dbReference type="ARBA" id="ARBA00007381"/>
    </source>
</evidence>
<sequence length="470" mass="49960">MTEHPDGYAFFHRVVGIDLGSSSCAVSVWDGAKLLMVRGPTGAATMPASVGQDRAGQVVAGVPPADDAETVIADIKRRLGTGEQIRFRGRTYQPREVCAFLMIELKRQAEVFVGEPIHDAVVTVATAAGEAQRRALREAAGLAQLNVRRLVEDPVAAAMALGADARPGTYAIFDLGGGTFDASVVRVGDGTVDVLGTAGDQRLGGDDFDELIVAYALRQIRERHHVDLSRDPAIRRRIRWEAEIRKRELSAADNTTLELPVLTATVSASVPLSRRAFEAMIEPDVQRTLDLLTEAIAAARAAHGVGWGDIDQVVLAGGSTRIPAIRDRLAGYFGWGAARIRTDLDPDEMVARGAGLVARDYEAASLFEGSPVGLLSASLRLRAELAVPEALPPPEEPPEAPGPPGPPAETPADFRRVAEATYMLLLQDGDLGALEVAYGSFISAVQAAAPDARLAELGAALEEEYQRASP</sequence>
<keyword evidence="2" id="KW-0547">Nucleotide-binding</keyword>
<dbReference type="Gene3D" id="3.30.420.40">
    <property type="match status" value="2"/>
</dbReference>
<gene>
    <name evidence="7" type="ORF">JIG36_41140</name>
</gene>
<evidence type="ECO:0000256" key="6">
    <source>
        <dbReference type="SAM" id="MobiDB-lite"/>
    </source>
</evidence>
<feature type="compositionally biased region" description="Pro residues" evidence="6">
    <location>
        <begin position="390"/>
        <end position="409"/>
    </location>
</feature>
<proteinExistence type="inferred from homology"/>
<keyword evidence="5" id="KW-0143">Chaperone</keyword>
<keyword evidence="3" id="KW-0067">ATP-binding</keyword>
<accession>A0ABS2AQ08</accession>
<dbReference type="InterPro" id="IPR018181">
    <property type="entry name" value="Heat_shock_70_CS"/>
</dbReference>
<dbReference type="PROSITE" id="PS01036">
    <property type="entry name" value="HSP70_3"/>
    <property type="match status" value="1"/>
</dbReference>
<evidence type="ECO:0000256" key="4">
    <source>
        <dbReference type="ARBA" id="ARBA00023016"/>
    </source>
</evidence>
<name>A0ABS2AQ08_9ACTN</name>
<evidence type="ECO:0000256" key="5">
    <source>
        <dbReference type="ARBA" id="ARBA00023186"/>
    </source>
</evidence>
<evidence type="ECO:0000313" key="8">
    <source>
        <dbReference type="Proteomes" id="UP000632138"/>
    </source>
</evidence>
<dbReference type="EMBL" id="JAENHP010000022">
    <property type="protein sequence ID" value="MBM2621926.1"/>
    <property type="molecule type" value="Genomic_DNA"/>
</dbReference>
<reference evidence="7 8" key="1">
    <citation type="submission" date="2021-01" db="EMBL/GenBank/DDBJ databases">
        <title>Actinoplanes sp. nov. LDG1-06 isolated from lichen.</title>
        <authorList>
            <person name="Saeng-In P."/>
            <person name="Phongsopitanun W."/>
            <person name="Kanchanasin P."/>
            <person name="Yuki M."/>
            <person name="Kudo T."/>
            <person name="Ohkuma M."/>
            <person name="Tanasupawat S."/>
        </authorList>
    </citation>
    <scope>NUCLEOTIDE SEQUENCE [LARGE SCALE GENOMIC DNA]</scope>
    <source>
        <strain evidence="7 8">LDG1-06</strain>
    </source>
</reference>
<comment type="caution">
    <text evidence="7">The sequence shown here is derived from an EMBL/GenBank/DDBJ whole genome shotgun (WGS) entry which is preliminary data.</text>
</comment>
<keyword evidence="4" id="KW-0346">Stress response</keyword>
<dbReference type="Pfam" id="PF00012">
    <property type="entry name" value="HSP70"/>
    <property type="match status" value="1"/>
</dbReference>
<organism evidence="7 8">
    <name type="scientific">Paractinoplanes ovalisporus</name>
    <dbReference type="NCBI Taxonomy" id="2810368"/>
    <lineage>
        <taxon>Bacteria</taxon>
        <taxon>Bacillati</taxon>
        <taxon>Actinomycetota</taxon>
        <taxon>Actinomycetes</taxon>
        <taxon>Micromonosporales</taxon>
        <taxon>Micromonosporaceae</taxon>
        <taxon>Paractinoplanes</taxon>
    </lineage>
</organism>
<keyword evidence="8" id="KW-1185">Reference proteome</keyword>
<evidence type="ECO:0000313" key="7">
    <source>
        <dbReference type="EMBL" id="MBM2621926.1"/>
    </source>
</evidence>
<dbReference type="Gene3D" id="3.90.640.10">
    <property type="entry name" value="Actin, Chain A, domain 4"/>
    <property type="match status" value="1"/>
</dbReference>
<dbReference type="SUPFAM" id="SSF53067">
    <property type="entry name" value="Actin-like ATPase domain"/>
    <property type="match status" value="2"/>
</dbReference>
<dbReference type="InterPro" id="IPR013126">
    <property type="entry name" value="Hsp_70_fam"/>
</dbReference>